<keyword evidence="2" id="KW-1185">Reference proteome</keyword>
<dbReference type="EMBL" id="CP089982">
    <property type="protein sequence ID" value="WXA95296.1"/>
    <property type="molecule type" value="Genomic_DNA"/>
</dbReference>
<dbReference type="SUPFAM" id="SSF48452">
    <property type="entry name" value="TPR-like"/>
    <property type="match status" value="1"/>
</dbReference>
<reference evidence="1 2" key="1">
    <citation type="submission" date="2021-12" db="EMBL/GenBank/DDBJ databases">
        <title>Discovery of the Pendulisporaceae a myxobacterial family with distinct sporulation behavior and unique specialized metabolism.</title>
        <authorList>
            <person name="Garcia R."/>
            <person name="Popoff A."/>
            <person name="Bader C.D."/>
            <person name="Loehr J."/>
            <person name="Walesch S."/>
            <person name="Walt C."/>
            <person name="Boldt J."/>
            <person name="Bunk B."/>
            <person name="Haeckl F.J.F.P.J."/>
            <person name="Gunesch A.P."/>
            <person name="Birkelbach J."/>
            <person name="Nuebel U."/>
            <person name="Pietschmann T."/>
            <person name="Bach T."/>
            <person name="Mueller R."/>
        </authorList>
    </citation>
    <scope>NUCLEOTIDE SEQUENCE [LARGE SCALE GENOMIC DNA]</scope>
    <source>
        <strain evidence="1 2">MSr12523</strain>
    </source>
</reference>
<proteinExistence type="predicted"/>
<name>A0ABZ2K9D0_9BACT</name>
<protein>
    <recommendedName>
        <fullName evidence="3">Tetratricopeptide repeat protein</fullName>
    </recommendedName>
</protein>
<accession>A0ABZ2K9D0</accession>
<dbReference type="Proteomes" id="UP001379533">
    <property type="component" value="Chromosome"/>
</dbReference>
<evidence type="ECO:0000313" key="1">
    <source>
        <dbReference type="EMBL" id="WXA95296.1"/>
    </source>
</evidence>
<sequence length="414" mass="47466">MQRLFRAIETRLREFIEQRDDFLLVLRCPDEQCAYVAKILQGVDESTEHAFWTFGDEFHEATAYADTIAKTFYQRVELLNAKLVEDGESPWPPLPPRLLDRQTHPVERIRILFLYARKRIDDLETSRLVVALTPLHIGDLFAWRAFLRELVQYDPASPWCHHMRLIARESAGIDFAASYDAQAMTDPAQYPSTQVHDVDLSVAALQASLKEETADRNLPLAERANALLMDAMVDYGHRRYVPAMEKYRLLQTFFGTLRLDPMLALTLNGIGEVLAATGFRNEAVQHFEMAMTPAIESKSYAVLLNITLNLANLYLTHEWWSKALEYYTSAEKLATTLLNVHIKLLCLENIGFCHQRMGDPGAAQKAWQDGVTLARGTEEDATRKRLLLHLRELYQSHYMADRVHAVEHELRGLP</sequence>
<evidence type="ECO:0000313" key="2">
    <source>
        <dbReference type="Proteomes" id="UP001379533"/>
    </source>
</evidence>
<dbReference type="InterPro" id="IPR011990">
    <property type="entry name" value="TPR-like_helical_dom_sf"/>
</dbReference>
<gene>
    <name evidence="1" type="ORF">LZC95_00385</name>
</gene>
<dbReference type="RefSeq" id="WP_394845903.1">
    <property type="nucleotide sequence ID" value="NZ_CP089982.1"/>
</dbReference>
<organism evidence="1 2">
    <name type="scientific">Pendulispora brunnea</name>
    <dbReference type="NCBI Taxonomy" id="2905690"/>
    <lineage>
        <taxon>Bacteria</taxon>
        <taxon>Pseudomonadati</taxon>
        <taxon>Myxococcota</taxon>
        <taxon>Myxococcia</taxon>
        <taxon>Myxococcales</taxon>
        <taxon>Sorangiineae</taxon>
        <taxon>Pendulisporaceae</taxon>
        <taxon>Pendulispora</taxon>
    </lineage>
</organism>
<dbReference type="Gene3D" id="1.25.40.10">
    <property type="entry name" value="Tetratricopeptide repeat domain"/>
    <property type="match status" value="1"/>
</dbReference>
<evidence type="ECO:0008006" key="3">
    <source>
        <dbReference type="Google" id="ProtNLM"/>
    </source>
</evidence>